<dbReference type="EMBL" id="CP063208">
    <property type="protein sequence ID" value="QOS14092.1"/>
    <property type="molecule type" value="Genomic_DNA"/>
</dbReference>
<dbReference type="InterPro" id="IPR012000">
    <property type="entry name" value="Thiamin_PyroP_enz_cen_dom"/>
</dbReference>
<dbReference type="Pfam" id="PF02775">
    <property type="entry name" value="TPP_enzyme_C"/>
    <property type="match status" value="1"/>
</dbReference>
<keyword evidence="8" id="KW-0614">Plasmid</keyword>
<dbReference type="GO" id="GO:0000287">
    <property type="term" value="F:magnesium ion binding"/>
    <property type="evidence" value="ECO:0007669"/>
    <property type="project" value="InterPro"/>
</dbReference>
<sequence length="582" mass="62055">MSQKRGSEAVIDYLEQASIDQIFFGPIGHTNFELWHALEETDSPIRPIEARNEFVAGYMAAGYAKASGEPAVLSAHTTPGLGNMVAPMASAYVNATPVVNISSTPPAKWWGRSPHHEIPPYSETHEIYAPITKAKWKVNDPGRVFEVLSNAFSQAVTGKPGPTLVALAADLLGEYDEYGEIPAYSTHVPQTRSIAEPDAVADALEALVDAEKPVILAGGGAKISRAQDSIANVAERLSIPVATTDSGKGVFPETHELSVGVVGAAGSRVANRIVADADLVFAIGTRFKELTTAAWNDKEIFSFPPQRLIQLDINGAEIGKYYPVAVALVGDADGTLCALASILDERDLSRSTCPQRARIDDLKSDWQAEFHALVDHDNAQVQVVDIVSSLQDILGPDAILTGGSGRNKSVPAQLYNVHNPESLLLDTGVGTMGASPGYAIGAQIAHPDRDVVCIEGDGGMHLSASAFATAREYDLPITFVIFNDSAYTGIASLQKAYVGESMGTEFDIDSKRYDVDFSKMAEAYGVSSTQVTESEKLHSALETAIAHDGPYVVDVILPRESPSPNPGVDWGLPGRGSGTWER</sequence>
<name>A0A871BM55_HALGI</name>
<dbReference type="GO" id="GO:0009099">
    <property type="term" value="P:L-valine biosynthetic process"/>
    <property type="evidence" value="ECO:0007669"/>
    <property type="project" value="TreeGrafter"/>
</dbReference>
<dbReference type="InterPro" id="IPR029061">
    <property type="entry name" value="THDP-binding"/>
</dbReference>
<organism evidence="8 9">
    <name type="scientific">Haloferax gibbonsii</name>
    <dbReference type="NCBI Taxonomy" id="35746"/>
    <lineage>
        <taxon>Archaea</taxon>
        <taxon>Methanobacteriati</taxon>
        <taxon>Methanobacteriota</taxon>
        <taxon>Stenosarchaea group</taxon>
        <taxon>Halobacteria</taxon>
        <taxon>Halobacteriales</taxon>
        <taxon>Haloferacaceae</taxon>
        <taxon>Haloferax</taxon>
    </lineage>
</organism>
<evidence type="ECO:0000256" key="4">
    <source>
        <dbReference type="SAM" id="MobiDB-lite"/>
    </source>
</evidence>
<evidence type="ECO:0000256" key="1">
    <source>
        <dbReference type="ARBA" id="ARBA00007812"/>
    </source>
</evidence>
<dbReference type="GO" id="GO:0009097">
    <property type="term" value="P:isoleucine biosynthetic process"/>
    <property type="evidence" value="ECO:0007669"/>
    <property type="project" value="TreeGrafter"/>
</dbReference>
<dbReference type="CDD" id="cd07035">
    <property type="entry name" value="TPP_PYR_POX_like"/>
    <property type="match status" value="1"/>
</dbReference>
<dbReference type="SUPFAM" id="SSF52467">
    <property type="entry name" value="DHS-like NAD/FAD-binding domain"/>
    <property type="match status" value="1"/>
</dbReference>
<dbReference type="GO" id="GO:0030976">
    <property type="term" value="F:thiamine pyrophosphate binding"/>
    <property type="evidence" value="ECO:0007669"/>
    <property type="project" value="InterPro"/>
</dbReference>
<dbReference type="InterPro" id="IPR012001">
    <property type="entry name" value="Thiamin_PyroP_enz_TPP-bd_dom"/>
</dbReference>
<evidence type="ECO:0000313" key="8">
    <source>
        <dbReference type="EMBL" id="QOS14092.1"/>
    </source>
</evidence>
<dbReference type="InterPro" id="IPR045229">
    <property type="entry name" value="TPP_enz"/>
</dbReference>
<feature type="region of interest" description="Disordered" evidence="4">
    <location>
        <begin position="563"/>
        <end position="582"/>
    </location>
</feature>
<dbReference type="GO" id="GO:0005948">
    <property type="term" value="C:acetolactate synthase complex"/>
    <property type="evidence" value="ECO:0007669"/>
    <property type="project" value="TreeGrafter"/>
</dbReference>
<dbReference type="Pfam" id="PF02776">
    <property type="entry name" value="TPP_enzyme_N"/>
    <property type="match status" value="1"/>
</dbReference>
<feature type="domain" description="Thiamine pyrophosphate enzyme TPP-binding" evidence="6">
    <location>
        <begin position="405"/>
        <end position="555"/>
    </location>
</feature>
<accession>A0A871BM55</accession>
<evidence type="ECO:0000259" key="5">
    <source>
        <dbReference type="Pfam" id="PF00205"/>
    </source>
</evidence>
<feature type="compositionally biased region" description="Gly residues" evidence="4">
    <location>
        <begin position="573"/>
        <end position="582"/>
    </location>
</feature>
<gene>
    <name evidence="8" type="ORF">HfgLR_25050</name>
</gene>
<dbReference type="Gene3D" id="3.40.50.970">
    <property type="match status" value="2"/>
</dbReference>
<evidence type="ECO:0000313" key="9">
    <source>
        <dbReference type="Proteomes" id="UP000663064"/>
    </source>
</evidence>
<dbReference type="GO" id="GO:0003984">
    <property type="term" value="F:acetolactate synthase activity"/>
    <property type="evidence" value="ECO:0007669"/>
    <property type="project" value="TreeGrafter"/>
</dbReference>
<dbReference type="Proteomes" id="UP000663064">
    <property type="component" value="Plasmid pHGLR3"/>
</dbReference>
<feature type="domain" description="Thiamine pyrophosphate enzyme N-terminal TPP-binding" evidence="7">
    <location>
        <begin position="5"/>
        <end position="116"/>
    </location>
</feature>
<dbReference type="PANTHER" id="PTHR18968">
    <property type="entry name" value="THIAMINE PYROPHOSPHATE ENZYMES"/>
    <property type="match status" value="1"/>
</dbReference>
<dbReference type="PROSITE" id="PS00187">
    <property type="entry name" value="TPP_ENZYMES"/>
    <property type="match status" value="1"/>
</dbReference>
<dbReference type="GO" id="GO:0044272">
    <property type="term" value="P:sulfur compound biosynthetic process"/>
    <property type="evidence" value="ECO:0007669"/>
    <property type="project" value="UniProtKB-ARBA"/>
</dbReference>
<dbReference type="CDD" id="cd00568">
    <property type="entry name" value="TPP_enzymes"/>
    <property type="match status" value="1"/>
</dbReference>
<dbReference type="Pfam" id="PF00205">
    <property type="entry name" value="TPP_enzyme_M"/>
    <property type="match status" value="1"/>
</dbReference>
<dbReference type="InterPro" id="IPR000399">
    <property type="entry name" value="TPP-bd_CS"/>
</dbReference>
<dbReference type="InterPro" id="IPR029035">
    <property type="entry name" value="DHS-like_NAD/FAD-binding_dom"/>
</dbReference>
<reference evidence="8" key="1">
    <citation type="journal article" date="2021" name="Front. Microbiol.">
        <title>Cellular and Genomic Properties of Haloferax gibbonsii LR2-5, the Host of Euryarchaeal Virus HFTV1.</title>
        <authorList>
            <person name="Tittes C."/>
            <person name="Schwarzer S."/>
            <person name="Pfeiffer F."/>
            <person name="Dyall-Smith M."/>
            <person name="Rodriguez-Franco M."/>
            <person name="Oksanen H.M."/>
            <person name="Quax T.E.F."/>
        </authorList>
    </citation>
    <scope>NUCLEOTIDE SEQUENCE</scope>
    <source>
        <strain evidence="8">LR2-5</strain>
    </source>
</reference>
<dbReference type="Gene3D" id="3.40.50.1220">
    <property type="entry name" value="TPP-binding domain"/>
    <property type="match status" value="1"/>
</dbReference>
<dbReference type="SUPFAM" id="SSF52518">
    <property type="entry name" value="Thiamin diphosphate-binding fold (THDP-binding)"/>
    <property type="match status" value="2"/>
</dbReference>
<evidence type="ECO:0000256" key="2">
    <source>
        <dbReference type="ARBA" id="ARBA00023052"/>
    </source>
</evidence>
<dbReference type="GO" id="GO:0050660">
    <property type="term" value="F:flavin adenine dinucleotide binding"/>
    <property type="evidence" value="ECO:0007669"/>
    <property type="project" value="TreeGrafter"/>
</dbReference>
<comment type="similarity">
    <text evidence="1 3">Belongs to the TPP enzyme family.</text>
</comment>
<dbReference type="PANTHER" id="PTHR18968:SF167">
    <property type="entry name" value="ACETOLACTATE SYNTHASE LARGE SUBUNIT ILVB2-RELATED"/>
    <property type="match status" value="1"/>
</dbReference>
<feature type="domain" description="Thiamine pyrophosphate enzyme central" evidence="5">
    <location>
        <begin position="200"/>
        <end position="339"/>
    </location>
</feature>
<evidence type="ECO:0000256" key="3">
    <source>
        <dbReference type="RuleBase" id="RU362132"/>
    </source>
</evidence>
<protein>
    <submittedName>
        <fullName evidence="8">Acetolactate synthase large subunit domain protein</fullName>
    </submittedName>
</protein>
<dbReference type="AlphaFoldDB" id="A0A871BM55"/>
<evidence type="ECO:0000259" key="6">
    <source>
        <dbReference type="Pfam" id="PF02775"/>
    </source>
</evidence>
<proteinExistence type="inferred from homology"/>
<evidence type="ECO:0000259" key="7">
    <source>
        <dbReference type="Pfam" id="PF02776"/>
    </source>
</evidence>
<keyword evidence="2 3" id="KW-0786">Thiamine pyrophosphate</keyword>
<dbReference type="InterPro" id="IPR011766">
    <property type="entry name" value="TPP_enzyme_TPP-bd"/>
</dbReference>
<geneLocation type="plasmid" evidence="8 9">
    <name>pHGLR3</name>
</geneLocation>